<dbReference type="KEGG" id="chyd:H4K34_07770"/>
<sequence>MILGIGFSFLQIPLNVVYNLINGDEYQIALDFQWNDHFSLNTFGLVFFIPIAEELFFRQFLQKELAMKYPVWLSIVLSALLFALIHLGLLSIIAGGDLNWHSAYISLFGGFIAASLFHFSKSIGPAILFHVFWNASVAVF</sequence>
<accession>A0A7H0VJ30</accession>
<evidence type="ECO:0000259" key="2">
    <source>
        <dbReference type="Pfam" id="PF02517"/>
    </source>
</evidence>
<dbReference type="RefSeq" id="WP_210760253.1">
    <property type="nucleotide sequence ID" value="NZ_CP060139.1"/>
</dbReference>
<proteinExistence type="predicted"/>
<dbReference type="GO" id="GO:0006508">
    <property type="term" value="P:proteolysis"/>
    <property type="evidence" value="ECO:0007669"/>
    <property type="project" value="UniProtKB-KW"/>
</dbReference>
<organism evidence="3 4">
    <name type="scientific">Croceimicrobium hydrocarbonivorans</name>
    <dbReference type="NCBI Taxonomy" id="2761580"/>
    <lineage>
        <taxon>Bacteria</taxon>
        <taxon>Pseudomonadati</taxon>
        <taxon>Bacteroidota</taxon>
        <taxon>Flavobacteriia</taxon>
        <taxon>Flavobacteriales</taxon>
        <taxon>Owenweeksiaceae</taxon>
        <taxon>Croceimicrobium</taxon>
    </lineage>
</organism>
<reference evidence="3 4" key="1">
    <citation type="submission" date="2020-08" db="EMBL/GenBank/DDBJ databases">
        <title>Croceimicrobium hydrocarbonivorans gen. nov., sp. nov., a novel marine bacterium isolated from a bacterial consortium that degrades polyethylene terephthalate.</title>
        <authorList>
            <person name="Liu R."/>
        </authorList>
    </citation>
    <scope>NUCLEOTIDE SEQUENCE [LARGE SCALE GENOMIC DNA]</scope>
    <source>
        <strain evidence="3 4">A20-9</strain>
    </source>
</reference>
<keyword evidence="1" id="KW-0472">Membrane</keyword>
<name>A0A7H0VJ30_9FLAO</name>
<dbReference type="GO" id="GO:0004175">
    <property type="term" value="F:endopeptidase activity"/>
    <property type="evidence" value="ECO:0007669"/>
    <property type="project" value="UniProtKB-ARBA"/>
</dbReference>
<evidence type="ECO:0000313" key="3">
    <source>
        <dbReference type="EMBL" id="QNR25728.1"/>
    </source>
</evidence>
<protein>
    <submittedName>
        <fullName evidence="3">CPBP family intramembrane metalloprotease</fullName>
    </submittedName>
</protein>
<keyword evidence="3" id="KW-0482">Metalloprotease</keyword>
<dbReference type="PANTHER" id="PTHR36435">
    <property type="entry name" value="SLR1288 PROTEIN"/>
    <property type="match status" value="1"/>
</dbReference>
<keyword evidence="4" id="KW-1185">Reference proteome</keyword>
<dbReference type="PANTHER" id="PTHR36435:SF1">
    <property type="entry name" value="CAAX AMINO TERMINAL PROTEASE FAMILY PROTEIN"/>
    <property type="match status" value="1"/>
</dbReference>
<dbReference type="InterPro" id="IPR003675">
    <property type="entry name" value="Rce1/LyrA-like_dom"/>
</dbReference>
<feature type="transmembrane region" description="Helical" evidence="1">
    <location>
        <begin position="38"/>
        <end position="57"/>
    </location>
</feature>
<feature type="transmembrane region" description="Helical" evidence="1">
    <location>
        <begin position="100"/>
        <end position="119"/>
    </location>
</feature>
<gene>
    <name evidence="3" type="ORF">H4K34_07770</name>
</gene>
<keyword evidence="3" id="KW-0645">Protease</keyword>
<feature type="transmembrane region" description="Helical" evidence="1">
    <location>
        <begin position="69"/>
        <end position="94"/>
    </location>
</feature>
<keyword evidence="1" id="KW-0812">Transmembrane</keyword>
<keyword evidence="3" id="KW-0378">Hydrolase</keyword>
<dbReference type="GO" id="GO:0080120">
    <property type="term" value="P:CAAX-box protein maturation"/>
    <property type="evidence" value="ECO:0007669"/>
    <property type="project" value="UniProtKB-ARBA"/>
</dbReference>
<evidence type="ECO:0000313" key="4">
    <source>
        <dbReference type="Proteomes" id="UP000516305"/>
    </source>
</evidence>
<dbReference type="Pfam" id="PF02517">
    <property type="entry name" value="Rce1-like"/>
    <property type="match status" value="1"/>
</dbReference>
<keyword evidence="1" id="KW-1133">Transmembrane helix</keyword>
<feature type="domain" description="CAAX prenyl protease 2/Lysostaphin resistance protein A-like" evidence="2">
    <location>
        <begin position="39"/>
        <end position="135"/>
    </location>
</feature>
<dbReference type="GO" id="GO:0008237">
    <property type="term" value="F:metallopeptidase activity"/>
    <property type="evidence" value="ECO:0007669"/>
    <property type="project" value="UniProtKB-KW"/>
</dbReference>
<dbReference type="InterPro" id="IPR052710">
    <property type="entry name" value="CAAX_protease"/>
</dbReference>
<evidence type="ECO:0000256" key="1">
    <source>
        <dbReference type="SAM" id="Phobius"/>
    </source>
</evidence>
<dbReference type="Proteomes" id="UP000516305">
    <property type="component" value="Chromosome"/>
</dbReference>
<dbReference type="AlphaFoldDB" id="A0A7H0VJ30"/>
<dbReference type="EMBL" id="CP060139">
    <property type="protein sequence ID" value="QNR25728.1"/>
    <property type="molecule type" value="Genomic_DNA"/>
</dbReference>